<evidence type="ECO:0000256" key="1">
    <source>
        <dbReference type="SAM" id="MobiDB-lite"/>
    </source>
</evidence>
<sequence length="80" mass="8798">MPNKTEVIAKFGLKTGEPFAEFLLYADKRVVGARVASAMIIPTNAFVKRSLGARRRKKPPLSFAEPPEPSGQSLLFDHEA</sequence>
<comment type="caution">
    <text evidence="2">The sequence shown here is derived from an EMBL/GenBank/DDBJ whole genome shotgun (WGS) entry which is preliminary data.</text>
</comment>
<feature type="region of interest" description="Disordered" evidence="1">
    <location>
        <begin position="53"/>
        <end position="80"/>
    </location>
</feature>
<name>A0A4C1XP55_EUMVA</name>
<accession>A0A4C1XP55</accession>
<organism evidence="2 3">
    <name type="scientific">Eumeta variegata</name>
    <name type="common">Bagworm moth</name>
    <name type="synonym">Eumeta japonica</name>
    <dbReference type="NCBI Taxonomy" id="151549"/>
    <lineage>
        <taxon>Eukaryota</taxon>
        <taxon>Metazoa</taxon>
        <taxon>Ecdysozoa</taxon>
        <taxon>Arthropoda</taxon>
        <taxon>Hexapoda</taxon>
        <taxon>Insecta</taxon>
        <taxon>Pterygota</taxon>
        <taxon>Neoptera</taxon>
        <taxon>Endopterygota</taxon>
        <taxon>Lepidoptera</taxon>
        <taxon>Glossata</taxon>
        <taxon>Ditrysia</taxon>
        <taxon>Tineoidea</taxon>
        <taxon>Psychidae</taxon>
        <taxon>Oiketicinae</taxon>
        <taxon>Eumeta</taxon>
    </lineage>
</organism>
<proteinExistence type="predicted"/>
<dbReference type="Proteomes" id="UP000299102">
    <property type="component" value="Unassembled WGS sequence"/>
</dbReference>
<dbReference type="AlphaFoldDB" id="A0A4C1XP55"/>
<evidence type="ECO:0000313" key="2">
    <source>
        <dbReference type="EMBL" id="GBP64782.1"/>
    </source>
</evidence>
<keyword evidence="3" id="KW-1185">Reference proteome</keyword>
<dbReference type="EMBL" id="BGZK01000909">
    <property type="protein sequence ID" value="GBP64782.1"/>
    <property type="molecule type" value="Genomic_DNA"/>
</dbReference>
<protein>
    <submittedName>
        <fullName evidence="2">Uncharacterized protein</fullName>
    </submittedName>
</protein>
<gene>
    <name evidence="2" type="ORF">EVAR_31904_1</name>
</gene>
<reference evidence="2 3" key="1">
    <citation type="journal article" date="2019" name="Commun. Biol.">
        <title>The bagworm genome reveals a unique fibroin gene that provides high tensile strength.</title>
        <authorList>
            <person name="Kono N."/>
            <person name="Nakamura H."/>
            <person name="Ohtoshi R."/>
            <person name="Tomita M."/>
            <person name="Numata K."/>
            <person name="Arakawa K."/>
        </authorList>
    </citation>
    <scope>NUCLEOTIDE SEQUENCE [LARGE SCALE GENOMIC DNA]</scope>
</reference>
<evidence type="ECO:0000313" key="3">
    <source>
        <dbReference type="Proteomes" id="UP000299102"/>
    </source>
</evidence>